<dbReference type="Pfam" id="PF03106">
    <property type="entry name" value="WRKY"/>
    <property type="match status" value="1"/>
</dbReference>
<evidence type="ECO:0000256" key="6">
    <source>
        <dbReference type="SAM" id="MobiDB-lite"/>
    </source>
</evidence>
<evidence type="ECO:0000256" key="2">
    <source>
        <dbReference type="ARBA" id="ARBA00023015"/>
    </source>
</evidence>
<keyword evidence="2" id="KW-0805">Transcription regulation</keyword>
<evidence type="ECO:0000259" key="7">
    <source>
        <dbReference type="PROSITE" id="PS50811"/>
    </source>
</evidence>
<evidence type="ECO:0000313" key="8">
    <source>
        <dbReference type="EMBL" id="KAK7295338.1"/>
    </source>
</evidence>
<dbReference type="FunFam" id="2.20.25.80:FF:000002">
    <property type="entry name" value="probable WRKY transcription factor 31"/>
    <property type="match status" value="1"/>
</dbReference>
<dbReference type="GO" id="GO:0043565">
    <property type="term" value="F:sequence-specific DNA binding"/>
    <property type="evidence" value="ECO:0007669"/>
    <property type="project" value="InterPro"/>
</dbReference>
<dbReference type="EMBL" id="JAYKXN010000004">
    <property type="protein sequence ID" value="KAK7295338.1"/>
    <property type="molecule type" value="Genomic_DNA"/>
</dbReference>
<reference evidence="8 9" key="1">
    <citation type="submission" date="2024-01" db="EMBL/GenBank/DDBJ databases">
        <title>The genomes of 5 underutilized Papilionoideae crops provide insights into root nodulation and disease resistance.</title>
        <authorList>
            <person name="Yuan L."/>
        </authorList>
    </citation>
    <scope>NUCLEOTIDE SEQUENCE [LARGE SCALE GENOMIC DNA]</scope>
    <source>
        <strain evidence="8">LY-2023</strain>
        <tissue evidence="8">Leaf</tissue>
    </source>
</reference>
<dbReference type="AlphaFoldDB" id="A0AAN9PE32"/>
<keyword evidence="4" id="KW-0804">Transcription</keyword>
<evidence type="ECO:0000313" key="9">
    <source>
        <dbReference type="Proteomes" id="UP001359559"/>
    </source>
</evidence>
<dbReference type="InterPro" id="IPR036576">
    <property type="entry name" value="WRKY_dom_sf"/>
</dbReference>
<keyword evidence="5" id="KW-0539">Nucleus</keyword>
<feature type="region of interest" description="Disordered" evidence="6">
    <location>
        <begin position="192"/>
        <end position="213"/>
    </location>
</feature>
<keyword evidence="3" id="KW-0238">DNA-binding</keyword>
<dbReference type="InterPro" id="IPR044810">
    <property type="entry name" value="WRKY_plant"/>
</dbReference>
<keyword evidence="9" id="KW-1185">Reference proteome</keyword>
<evidence type="ECO:0000256" key="3">
    <source>
        <dbReference type="ARBA" id="ARBA00023125"/>
    </source>
</evidence>
<proteinExistence type="predicted"/>
<dbReference type="PANTHER" id="PTHR31429">
    <property type="entry name" value="WRKY TRANSCRIPTION FACTOR 36-RELATED"/>
    <property type="match status" value="1"/>
</dbReference>
<comment type="caution">
    <text evidence="8">The sequence shown here is derived from an EMBL/GenBank/DDBJ whole genome shotgun (WGS) entry which is preliminary data.</text>
</comment>
<gene>
    <name evidence="8" type="ORF">RJT34_18245</name>
</gene>
<dbReference type="Proteomes" id="UP001359559">
    <property type="component" value="Unassembled WGS sequence"/>
</dbReference>
<dbReference type="InterPro" id="IPR003657">
    <property type="entry name" value="WRKY_dom"/>
</dbReference>
<protein>
    <recommendedName>
        <fullName evidence="7">WRKY domain-containing protein</fullName>
    </recommendedName>
</protein>
<dbReference type="GO" id="GO:0005634">
    <property type="term" value="C:nucleus"/>
    <property type="evidence" value="ECO:0007669"/>
    <property type="project" value="UniProtKB-SubCell"/>
</dbReference>
<evidence type="ECO:0000256" key="1">
    <source>
        <dbReference type="ARBA" id="ARBA00004123"/>
    </source>
</evidence>
<comment type="subcellular location">
    <subcellularLocation>
        <location evidence="1">Nucleus</location>
    </subcellularLocation>
</comment>
<evidence type="ECO:0000256" key="4">
    <source>
        <dbReference type="ARBA" id="ARBA00023163"/>
    </source>
</evidence>
<dbReference type="GO" id="GO:0003700">
    <property type="term" value="F:DNA-binding transcription factor activity"/>
    <property type="evidence" value="ECO:0007669"/>
    <property type="project" value="InterPro"/>
</dbReference>
<sequence length="589" mass="64914">MSSTELIGLSYNYVSYVVFIYVCEIEGALLARDTIFLKAVSKMFSPRGSEMEEKRVTSTSCEDDFSTHEVREVDKLKSAKSEMGEVKEENGRLKMMLQQVEKDYHSLQLRFFDILHKDVAEKGVVDSSTSHDEIEEPEFVSLCLGRSPKEPKKEEIIGNSNKPKYKEDVEANLTLGLDSKHVLLMEELVSDLSPMNSSEESKETEADGTFSTNKSAKVINLNDEISDQMPAKRARVSVRARCDTPTMNDGCQWRKYGQKIAKGNPCPRAYYRCTVAPACPVRKQVQRCADDLSILITTYEGTHNHPLPVSATAMASTTSAAASMLLSASSTSHPHSSSSFGNAPSPTTTLQNGLSFTHHDESRVKQLFLPPNHASSHLFPTITLDLTSSSPSSSSTLFHRFPSVSNPRFSPTSFSFCSTEPNFIPSSIWGKPNNNGTNTIPIDQKTPLRPVIQGKHFQEHFYQQCLSTNQTSSWEETITKAINTDPSLRSVIAAAVSTIVGHGSSNCTGNLERAENVLSSGLDLKLGEHLQLASSSKPLNQNGKGCLTDNYFKRLSSTSSEGGNFLFLQPPLPFSLSKSSTNQINYYIP</sequence>
<dbReference type="SUPFAM" id="SSF118290">
    <property type="entry name" value="WRKY DNA-binding domain"/>
    <property type="match status" value="1"/>
</dbReference>
<name>A0AAN9PE32_CLITE</name>
<accession>A0AAN9PE32</accession>
<organism evidence="8 9">
    <name type="scientific">Clitoria ternatea</name>
    <name type="common">Butterfly pea</name>
    <dbReference type="NCBI Taxonomy" id="43366"/>
    <lineage>
        <taxon>Eukaryota</taxon>
        <taxon>Viridiplantae</taxon>
        <taxon>Streptophyta</taxon>
        <taxon>Embryophyta</taxon>
        <taxon>Tracheophyta</taxon>
        <taxon>Spermatophyta</taxon>
        <taxon>Magnoliopsida</taxon>
        <taxon>eudicotyledons</taxon>
        <taxon>Gunneridae</taxon>
        <taxon>Pentapetalae</taxon>
        <taxon>rosids</taxon>
        <taxon>fabids</taxon>
        <taxon>Fabales</taxon>
        <taxon>Fabaceae</taxon>
        <taxon>Papilionoideae</taxon>
        <taxon>50 kb inversion clade</taxon>
        <taxon>NPAAA clade</taxon>
        <taxon>indigoferoid/millettioid clade</taxon>
        <taxon>Phaseoleae</taxon>
        <taxon>Clitoria</taxon>
    </lineage>
</organism>
<feature type="domain" description="WRKY" evidence="7">
    <location>
        <begin position="242"/>
        <end position="308"/>
    </location>
</feature>
<dbReference type="PROSITE" id="PS50811">
    <property type="entry name" value="WRKY"/>
    <property type="match status" value="1"/>
</dbReference>
<dbReference type="Gene3D" id="2.20.25.80">
    <property type="entry name" value="WRKY domain"/>
    <property type="match status" value="1"/>
</dbReference>
<evidence type="ECO:0000256" key="5">
    <source>
        <dbReference type="ARBA" id="ARBA00023242"/>
    </source>
</evidence>
<dbReference type="PANTHER" id="PTHR31429:SF24">
    <property type="entry name" value="WRKY TRANSCRIPTION FACTOR 72-RELATED"/>
    <property type="match status" value="1"/>
</dbReference>
<dbReference type="SMART" id="SM00774">
    <property type="entry name" value="WRKY"/>
    <property type="match status" value="1"/>
</dbReference>